<protein>
    <submittedName>
        <fullName evidence="2">Uncharacterized protein</fullName>
    </submittedName>
</protein>
<dbReference type="Proteomes" id="UP000003022">
    <property type="component" value="Unassembled WGS sequence"/>
</dbReference>
<reference evidence="2 3" key="1">
    <citation type="journal article" date="2011" name="J. Bacteriol.">
        <title>Draft genome sequence of the marine bacterium Streptomyces griseoaurantiacus M045, which produces novel manumycin-type antibiotics with a pABA core component.</title>
        <authorList>
            <person name="Li F."/>
            <person name="Jiang P."/>
            <person name="Zheng H."/>
            <person name="Wang S."/>
            <person name="Zhao G."/>
            <person name="Qin S."/>
            <person name="Liu Z."/>
        </authorList>
    </citation>
    <scope>NUCLEOTIDE SEQUENCE [LARGE SCALE GENOMIC DNA]</scope>
    <source>
        <strain evidence="2 3">M045</strain>
    </source>
</reference>
<accession>F3NT36</accession>
<sequence length="61" mass="6568">MHEFERGTEGTAAPVQACPGVPFPRRARGRIAAHEGESPMIRGCRRRPGALPGRSDSLGTR</sequence>
<dbReference type="AlphaFoldDB" id="F3NT36"/>
<evidence type="ECO:0000313" key="2">
    <source>
        <dbReference type="EMBL" id="EGG43389.1"/>
    </source>
</evidence>
<organism evidence="2 3">
    <name type="scientific">Streptomyces griseoaurantiacus M045</name>
    <dbReference type="NCBI Taxonomy" id="996637"/>
    <lineage>
        <taxon>Bacteria</taxon>
        <taxon>Bacillati</taxon>
        <taxon>Actinomycetota</taxon>
        <taxon>Actinomycetes</taxon>
        <taxon>Kitasatosporales</taxon>
        <taxon>Streptomycetaceae</taxon>
        <taxon>Streptomyces</taxon>
        <taxon>Streptomyces aurantiacus group</taxon>
    </lineage>
</organism>
<dbReference type="EMBL" id="AEYX01000046">
    <property type="protein sequence ID" value="EGG43389.1"/>
    <property type="molecule type" value="Genomic_DNA"/>
</dbReference>
<evidence type="ECO:0000256" key="1">
    <source>
        <dbReference type="SAM" id="MobiDB-lite"/>
    </source>
</evidence>
<comment type="caution">
    <text evidence="2">The sequence shown here is derived from an EMBL/GenBank/DDBJ whole genome shotgun (WGS) entry which is preliminary data.</text>
</comment>
<proteinExistence type="predicted"/>
<gene>
    <name evidence="2" type="ORF">SGM_6529</name>
</gene>
<name>F3NT36_9ACTN</name>
<evidence type="ECO:0000313" key="3">
    <source>
        <dbReference type="Proteomes" id="UP000003022"/>
    </source>
</evidence>
<feature type="region of interest" description="Disordered" evidence="1">
    <location>
        <begin position="1"/>
        <end position="61"/>
    </location>
</feature>
<dbReference type="STRING" id="996637.SGM_6529"/>
<keyword evidence="3" id="KW-1185">Reference proteome</keyword>